<dbReference type="Proteomes" id="UP000186817">
    <property type="component" value="Unassembled WGS sequence"/>
</dbReference>
<dbReference type="EMBL" id="LSRX01002399">
    <property type="protein sequence ID" value="OLP75575.1"/>
    <property type="molecule type" value="Genomic_DNA"/>
</dbReference>
<evidence type="ECO:0000313" key="2">
    <source>
        <dbReference type="Proteomes" id="UP000186817"/>
    </source>
</evidence>
<comment type="caution">
    <text evidence="1">The sequence shown here is derived from an EMBL/GenBank/DDBJ whole genome shotgun (WGS) entry which is preliminary data.</text>
</comment>
<keyword evidence="2" id="KW-1185">Reference proteome</keyword>
<organism evidence="1 2">
    <name type="scientific">Symbiodinium microadriaticum</name>
    <name type="common">Dinoflagellate</name>
    <name type="synonym">Zooxanthella microadriatica</name>
    <dbReference type="NCBI Taxonomy" id="2951"/>
    <lineage>
        <taxon>Eukaryota</taxon>
        <taxon>Sar</taxon>
        <taxon>Alveolata</taxon>
        <taxon>Dinophyceae</taxon>
        <taxon>Suessiales</taxon>
        <taxon>Symbiodiniaceae</taxon>
        <taxon>Symbiodinium</taxon>
    </lineage>
</organism>
<dbReference type="AlphaFoldDB" id="A0A1Q9BY41"/>
<proteinExistence type="predicted"/>
<gene>
    <name evidence="1" type="ORF">AK812_SmicGene44608</name>
</gene>
<evidence type="ECO:0000313" key="1">
    <source>
        <dbReference type="EMBL" id="OLP75575.1"/>
    </source>
</evidence>
<feature type="non-terminal residue" evidence="1">
    <location>
        <position position="83"/>
    </location>
</feature>
<protein>
    <submittedName>
        <fullName evidence="1">Uncharacterized protein</fullName>
    </submittedName>
</protein>
<accession>A0A1Q9BY41</accession>
<sequence length="83" mass="8751">MGGDAVEQKSSALAEAAEATGLRQFDKLVILLGYGFGALNCAWHCLMLSTALTALSLLTATWGMPESSSAEQYRSISANLKPD</sequence>
<reference evidence="1 2" key="1">
    <citation type="submission" date="2016-02" db="EMBL/GenBank/DDBJ databases">
        <title>Genome analysis of coral dinoflagellate symbionts highlights evolutionary adaptations to a symbiotic lifestyle.</title>
        <authorList>
            <person name="Aranda M."/>
            <person name="Li Y."/>
            <person name="Liew Y.J."/>
            <person name="Baumgarten S."/>
            <person name="Simakov O."/>
            <person name="Wilson M."/>
            <person name="Piel J."/>
            <person name="Ashoor H."/>
            <person name="Bougouffa S."/>
            <person name="Bajic V.B."/>
            <person name="Ryu T."/>
            <person name="Ravasi T."/>
            <person name="Bayer T."/>
            <person name="Micklem G."/>
            <person name="Kim H."/>
            <person name="Bhak J."/>
            <person name="Lajeunesse T.C."/>
            <person name="Voolstra C.R."/>
        </authorList>
    </citation>
    <scope>NUCLEOTIDE SEQUENCE [LARGE SCALE GENOMIC DNA]</scope>
    <source>
        <strain evidence="1 2">CCMP2467</strain>
    </source>
</reference>
<name>A0A1Q9BY41_SYMMI</name>